<dbReference type="InterPro" id="IPR005162">
    <property type="entry name" value="Retrotrans_gag_dom"/>
</dbReference>
<dbReference type="GO" id="GO:0003964">
    <property type="term" value="F:RNA-directed DNA polymerase activity"/>
    <property type="evidence" value="ECO:0007669"/>
    <property type="project" value="UniProtKB-KW"/>
</dbReference>
<proteinExistence type="predicted"/>
<dbReference type="Gene3D" id="2.40.70.10">
    <property type="entry name" value="Acid Proteases"/>
    <property type="match status" value="1"/>
</dbReference>
<comment type="caution">
    <text evidence="3">The sequence shown here is derived from an EMBL/GenBank/DDBJ whole genome shotgun (WGS) entry which is preliminary data.</text>
</comment>
<organism evidence="3 4">
    <name type="scientific">Tanacetum coccineum</name>
    <dbReference type="NCBI Taxonomy" id="301880"/>
    <lineage>
        <taxon>Eukaryota</taxon>
        <taxon>Viridiplantae</taxon>
        <taxon>Streptophyta</taxon>
        <taxon>Embryophyta</taxon>
        <taxon>Tracheophyta</taxon>
        <taxon>Spermatophyta</taxon>
        <taxon>Magnoliopsida</taxon>
        <taxon>eudicotyledons</taxon>
        <taxon>Gunneridae</taxon>
        <taxon>Pentapetalae</taxon>
        <taxon>asterids</taxon>
        <taxon>campanulids</taxon>
        <taxon>Asterales</taxon>
        <taxon>Asteraceae</taxon>
        <taxon>Asteroideae</taxon>
        <taxon>Anthemideae</taxon>
        <taxon>Anthemidinae</taxon>
        <taxon>Tanacetum</taxon>
    </lineage>
</organism>
<evidence type="ECO:0000256" key="1">
    <source>
        <dbReference type="SAM" id="MobiDB-lite"/>
    </source>
</evidence>
<name>A0ABQ5HQ66_9ASTR</name>
<keyword evidence="4" id="KW-1185">Reference proteome</keyword>
<accession>A0ABQ5HQ66</accession>
<dbReference type="Proteomes" id="UP001151760">
    <property type="component" value="Unassembled WGS sequence"/>
</dbReference>
<evidence type="ECO:0000313" key="4">
    <source>
        <dbReference type="Proteomes" id="UP001151760"/>
    </source>
</evidence>
<evidence type="ECO:0000259" key="2">
    <source>
        <dbReference type="Pfam" id="PF03732"/>
    </source>
</evidence>
<dbReference type="EMBL" id="BQNB010019878">
    <property type="protein sequence ID" value="GJT89968.1"/>
    <property type="molecule type" value="Genomic_DNA"/>
</dbReference>
<keyword evidence="3" id="KW-0695">RNA-directed DNA polymerase</keyword>
<dbReference type="PANTHER" id="PTHR33223:SF11">
    <property type="entry name" value="ELEMENT PROTEIN, PUTATIVE-RELATED"/>
    <property type="match status" value="1"/>
</dbReference>
<evidence type="ECO:0000313" key="3">
    <source>
        <dbReference type="EMBL" id="GJT89968.1"/>
    </source>
</evidence>
<feature type="region of interest" description="Disordered" evidence="1">
    <location>
        <begin position="237"/>
        <end position="257"/>
    </location>
</feature>
<dbReference type="InterPro" id="IPR021109">
    <property type="entry name" value="Peptidase_aspartic_dom_sf"/>
</dbReference>
<feature type="domain" description="Retrotransposon gag" evidence="2">
    <location>
        <begin position="110"/>
        <end position="202"/>
    </location>
</feature>
<sequence length="633" mass="71779">MRTRSQSQNQNRHQQQALLVVVKPFNLEEHFDNLPELCQPSLDGRGGPIAPIAIQATTFRLKNDMIQQVQNSCPFCGPGDDANKHLDKFLHVTQSMKVNGVSDDALRLHLFPDSLQDRVAEWFDHLPRNSINSFDQMAKIFLRKYFPPSMVTKLRNDITNFRQRPDESLFEAWERYKLSIDRCPNHNMLPVTQIDTFYNGLTLRHRDTINAAAGGTFMKRRPEECYDLIENMTAHHNDWDTSAQRNESSSSITSSNPEIASLKLQMEEMNRNLTRMLQTNQQVNTVTPSCETCGGPHSYNDCPATVGQNQNVYAVGAYNQGGNSYQPQGNFIKMNTASTSGTGSLPSNTVANPKGELKAITTRSGLVLDGPSVPIPPSFINLEEDKREEEILMDQDTSEFTIKVPPPSVQQAKPPKQRNFVIHTKDSHYPNIPYPSRMNQEKQKEKDDVQIHKFWQMFKQLHINISLADALILIPKYQKMLKSLLSNKEKLIELANTLVIENCSAVILKKLPEKLGDPGKFLILCGFNKLKCKALADLGIARDVFVPVGKFTFPADFVIVDYESDTRVPLILGRPFLRTTRALIDVHGEEMILRDGNERLILNMRNDTSSYSNEPHQESINTIDVYNVSHEEI</sequence>
<keyword evidence="3" id="KW-0808">Transferase</keyword>
<reference evidence="3" key="2">
    <citation type="submission" date="2022-01" db="EMBL/GenBank/DDBJ databases">
        <authorList>
            <person name="Yamashiro T."/>
            <person name="Shiraishi A."/>
            <person name="Satake H."/>
            <person name="Nakayama K."/>
        </authorList>
    </citation>
    <scope>NUCLEOTIDE SEQUENCE</scope>
</reference>
<reference evidence="3" key="1">
    <citation type="journal article" date="2022" name="Int. J. Mol. Sci.">
        <title>Draft Genome of Tanacetum Coccineum: Genomic Comparison of Closely Related Tanacetum-Family Plants.</title>
        <authorList>
            <person name="Yamashiro T."/>
            <person name="Shiraishi A."/>
            <person name="Nakayama K."/>
            <person name="Satake H."/>
        </authorList>
    </citation>
    <scope>NUCLEOTIDE SEQUENCE</scope>
</reference>
<protein>
    <submittedName>
        <fullName evidence="3">Reverse transcriptase domain-containing protein</fullName>
    </submittedName>
</protein>
<keyword evidence="3" id="KW-0548">Nucleotidyltransferase</keyword>
<gene>
    <name evidence="3" type="ORF">Tco_1078813</name>
</gene>
<dbReference type="PANTHER" id="PTHR33223">
    <property type="entry name" value="CCHC-TYPE DOMAIN-CONTAINING PROTEIN"/>
    <property type="match status" value="1"/>
</dbReference>
<dbReference type="Pfam" id="PF03732">
    <property type="entry name" value="Retrotrans_gag"/>
    <property type="match status" value="1"/>
</dbReference>